<evidence type="ECO:0000313" key="1">
    <source>
        <dbReference type="EMBL" id="CAJ2654757.1"/>
    </source>
</evidence>
<accession>A0ACB0KBV3</accession>
<evidence type="ECO:0000313" key="2">
    <source>
        <dbReference type="Proteomes" id="UP001177021"/>
    </source>
</evidence>
<reference evidence="1" key="1">
    <citation type="submission" date="2023-10" db="EMBL/GenBank/DDBJ databases">
        <authorList>
            <person name="Rodriguez Cubillos JULIANA M."/>
            <person name="De Vega J."/>
        </authorList>
    </citation>
    <scope>NUCLEOTIDE SEQUENCE</scope>
</reference>
<protein>
    <submittedName>
        <fullName evidence="1">Uncharacterized protein</fullName>
    </submittedName>
</protein>
<keyword evidence="2" id="KW-1185">Reference proteome</keyword>
<organism evidence="1 2">
    <name type="scientific">Trifolium pratense</name>
    <name type="common">Red clover</name>
    <dbReference type="NCBI Taxonomy" id="57577"/>
    <lineage>
        <taxon>Eukaryota</taxon>
        <taxon>Viridiplantae</taxon>
        <taxon>Streptophyta</taxon>
        <taxon>Embryophyta</taxon>
        <taxon>Tracheophyta</taxon>
        <taxon>Spermatophyta</taxon>
        <taxon>Magnoliopsida</taxon>
        <taxon>eudicotyledons</taxon>
        <taxon>Gunneridae</taxon>
        <taxon>Pentapetalae</taxon>
        <taxon>rosids</taxon>
        <taxon>fabids</taxon>
        <taxon>Fabales</taxon>
        <taxon>Fabaceae</taxon>
        <taxon>Papilionoideae</taxon>
        <taxon>50 kb inversion clade</taxon>
        <taxon>NPAAA clade</taxon>
        <taxon>Hologalegina</taxon>
        <taxon>IRL clade</taxon>
        <taxon>Trifolieae</taxon>
        <taxon>Trifolium</taxon>
    </lineage>
</organism>
<sequence length="978" mass="106693">MVSIQIKFHIFLLFSLMITMCYGETNPNDLKILIDFKKGLKNPELLKWPDNGDDPCGSPSWNYVYCSKGRVTQIQAKNLGLKGSLPSNFNQLSELQNLGLQGNNLSGMLPSFSGLSNLQYAFLDYNQFEAIPLDFFNGLTNIQILTLEENPLLNATNGWSFPLDLKNSAQLTTLSLANCNLVGTLPDFLGTLSSLSELRLSGNRISGEIPVSFGQSSIQVLWLNDQQGGGMTGSIDVIGSMTFLKQVWLHGNKFTGTIPSNIGNLTSLQDLILNSNQLVGLIPNSLANMELKTLDLNNNKFMGPIPKFKAAKVSYDSNFFCQTKPGFDCASDVNVLLDFLRNVNYPSNLISQWVGNDPCGQPWFGLRCNNAKEVSMINLPNQKLNGTLSPSLAKLVSLLQIKLAGNNLNGKVPSNFTDLKSLTLLDLSDNNFEPPLPNFHDGVKVITDGNPLFVDHSRTSPVPISSPPPLSGPPSPHIVSPPPLPLPSPSPSPSSVIPHPSSQSPSSDQSRNVESKAQPSNSHGFKIVTIVSGVAAALVALLVICLLVLCCMEKKKKGSIDGFSSVVVKTQDSSDPNAMVKLAVSDSSNTGNLSTTTGTSSLTSGETGYYHVVDSGNLVISVDVIRKVTNNFASENELGRGGFGTVYKGELEDGTKIAVKRMECGIISSKGIDEFQAEIDVLSKVRHRHLVSLLGYSIEGNERLLVYEYVPLGALSRHLFHWKSLNLDPLSWPHRLAIALDVARGMEYLHSLARQTFIHRDLKSSNILLGDDIRAKVSDFGLVKLAPDGEKSMATRLAGTFGYLAPEYAVMGKITTKVDVFSYGVVLMELLTGLMALDESRPEENRYLAEWFWQIKSNKEKLMAAIDPALDVSEETFESFSTVAELAGHCTAREANHRPDMGHAVKVLSELVEKWRPVDEEFDYSGGVDFGQPLPQLLKFWKEADSNDVSYTSLENSKGSIPNKPSGFAESFTSSDGR</sequence>
<gene>
    <name evidence="1" type="ORF">MILVUS5_LOCUS21835</name>
</gene>
<dbReference type="EMBL" id="CASHSV030000206">
    <property type="protein sequence ID" value="CAJ2654757.1"/>
    <property type="molecule type" value="Genomic_DNA"/>
</dbReference>
<proteinExistence type="predicted"/>
<dbReference type="Proteomes" id="UP001177021">
    <property type="component" value="Unassembled WGS sequence"/>
</dbReference>
<comment type="caution">
    <text evidence="1">The sequence shown here is derived from an EMBL/GenBank/DDBJ whole genome shotgun (WGS) entry which is preliminary data.</text>
</comment>
<name>A0ACB0KBV3_TRIPR</name>